<evidence type="ECO:0000256" key="2">
    <source>
        <dbReference type="ARBA" id="ARBA00022786"/>
    </source>
</evidence>
<accession>A0A8E0RTV1</accession>
<feature type="active site" description="Glycyl thioester intermediate" evidence="3">
    <location>
        <position position="105"/>
    </location>
</feature>
<gene>
    <name evidence="6" type="ORF">FBUS_10457</name>
</gene>
<feature type="domain" description="UBC core" evidence="5">
    <location>
        <begin position="9"/>
        <end position="178"/>
    </location>
</feature>
<dbReference type="InterPro" id="IPR000608">
    <property type="entry name" value="UBC"/>
</dbReference>
<keyword evidence="2 4" id="KW-0833">Ubl conjugation pathway</keyword>
<protein>
    <submittedName>
        <fullName evidence="6">W-linked ubiquitin conjugating enzyme E2 R2</fullName>
    </submittedName>
</protein>
<name>A0A8E0RTV1_9TREM</name>
<evidence type="ECO:0000313" key="7">
    <source>
        <dbReference type="Proteomes" id="UP000728185"/>
    </source>
</evidence>
<dbReference type="InterPro" id="IPR016135">
    <property type="entry name" value="UBQ-conjugating_enzyme/RWD"/>
</dbReference>
<dbReference type="OrthoDB" id="19692at2759"/>
<dbReference type="GO" id="GO:0005524">
    <property type="term" value="F:ATP binding"/>
    <property type="evidence" value="ECO:0007669"/>
    <property type="project" value="UniProtKB-UniRule"/>
</dbReference>
<keyword evidence="4" id="KW-0547">Nucleotide-binding</keyword>
<keyword evidence="4" id="KW-0067">ATP-binding</keyword>
<dbReference type="EMBL" id="LUCM01006309">
    <property type="protein sequence ID" value="KAA0191475.1"/>
    <property type="molecule type" value="Genomic_DNA"/>
</dbReference>
<dbReference type="SUPFAM" id="SSF54495">
    <property type="entry name" value="UBC-like"/>
    <property type="match status" value="1"/>
</dbReference>
<evidence type="ECO:0000313" key="6">
    <source>
        <dbReference type="EMBL" id="KAA0191475.1"/>
    </source>
</evidence>
<evidence type="ECO:0000256" key="4">
    <source>
        <dbReference type="RuleBase" id="RU362109"/>
    </source>
</evidence>
<dbReference type="FunFam" id="3.10.110.10:FF:000051">
    <property type="entry name" value="ubiquitin-conjugating enzyme E2 R2-like"/>
    <property type="match status" value="1"/>
</dbReference>
<dbReference type="InterPro" id="IPR050113">
    <property type="entry name" value="Ub_conjugating_enzyme"/>
</dbReference>
<comment type="caution">
    <text evidence="6">The sequence shown here is derived from an EMBL/GenBank/DDBJ whole genome shotgun (WGS) entry which is preliminary data.</text>
</comment>
<organism evidence="6 7">
    <name type="scientific">Fasciolopsis buskii</name>
    <dbReference type="NCBI Taxonomy" id="27845"/>
    <lineage>
        <taxon>Eukaryota</taxon>
        <taxon>Metazoa</taxon>
        <taxon>Spiralia</taxon>
        <taxon>Lophotrochozoa</taxon>
        <taxon>Platyhelminthes</taxon>
        <taxon>Trematoda</taxon>
        <taxon>Digenea</taxon>
        <taxon>Plagiorchiida</taxon>
        <taxon>Echinostomata</taxon>
        <taxon>Echinostomatoidea</taxon>
        <taxon>Fasciolidae</taxon>
        <taxon>Fasciolopsis</taxon>
    </lineage>
</organism>
<keyword evidence="1" id="KW-0808">Transferase</keyword>
<dbReference type="PROSITE" id="PS00183">
    <property type="entry name" value="UBC_1"/>
    <property type="match status" value="1"/>
</dbReference>
<dbReference type="InterPro" id="IPR023313">
    <property type="entry name" value="UBQ-conjugating_AS"/>
</dbReference>
<evidence type="ECO:0000256" key="3">
    <source>
        <dbReference type="PROSITE-ProRule" id="PRU10133"/>
    </source>
</evidence>
<comment type="similarity">
    <text evidence="4">Belongs to the ubiquitin-conjugating enzyme family.</text>
</comment>
<dbReference type="SMART" id="SM00212">
    <property type="entry name" value="UBCc"/>
    <property type="match status" value="1"/>
</dbReference>
<dbReference type="Proteomes" id="UP000728185">
    <property type="component" value="Unassembled WGS sequence"/>
</dbReference>
<dbReference type="Pfam" id="PF00179">
    <property type="entry name" value="UQ_con"/>
    <property type="match status" value="1"/>
</dbReference>
<evidence type="ECO:0000259" key="5">
    <source>
        <dbReference type="PROSITE" id="PS50127"/>
    </source>
</evidence>
<keyword evidence="7" id="KW-1185">Reference proteome</keyword>
<evidence type="ECO:0000256" key="1">
    <source>
        <dbReference type="ARBA" id="ARBA00022679"/>
    </source>
</evidence>
<dbReference type="GO" id="GO:0016740">
    <property type="term" value="F:transferase activity"/>
    <property type="evidence" value="ECO:0007669"/>
    <property type="project" value="UniProtKB-KW"/>
</dbReference>
<dbReference type="AlphaFoldDB" id="A0A8E0RTV1"/>
<dbReference type="Gene3D" id="3.10.110.10">
    <property type="entry name" value="Ubiquitin Conjugating Enzyme"/>
    <property type="match status" value="1"/>
</dbReference>
<dbReference type="PROSITE" id="PS50127">
    <property type="entry name" value="UBC_2"/>
    <property type="match status" value="1"/>
</dbReference>
<dbReference type="PANTHER" id="PTHR24067">
    <property type="entry name" value="UBIQUITIN-CONJUGATING ENZYME E2"/>
    <property type="match status" value="1"/>
</dbReference>
<proteinExistence type="inferred from homology"/>
<reference evidence="6" key="1">
    <citation type="submission" date="2019-05" db="EMBL/GenBank/DDBJ databases">
        <title>Annotation for the trematode Fasciolopsis buski.</title>
        <authorList>
            <person name="Choi Y.-J."/>
        </authorList>
    </citation>
    <scope>NUCLEOTIDE SEQUENCE</scope>
    <source>
        <strain evidence="6">HT</strain>
        <tissue evidence="6">Whole worm</tissue>
    </source>
</reference>
<sequence>MAAKKIQSSAVKALQKELSDLNSSPVEGFRVNVSSQENLFIWDVAIFGPPGTLYEGGYFKVFRSSLTSKIKARLFFPNDYPYSPPSLQFLTKMFHPNIYETGEVCISILHSPGDDLQSGELASERWNPTQNVRTILISVISLLNEPNIYSAAHVEASVLYRRWKESMWEDNEYEKIVK</sequence>